<dbReference type="PIRSF" id="PIRSF000102">
    <property type="entry name" value="Lac_mal_DH"/>
    <property type="match status" value="1"/>
</dbReference>
<dbReference type="EMBL" id="CAKOFQ010007981">
    <property type="protein sequence ID" value="CAH2010560.1"/>
    <property type="molecule type" value="Genomic_DNA"/>
</dbReference>
<evidence type="ECO:0000259" key="10">
    <source>
        <dbReference type="Pfam" id="PF00056"/>
    </source>
</evidence>
<keyword evidence="3" id="KW-0816">Tricarboxylic acid cycle</keyword>
<dbReference type="InterPro" id="IPR022383">
    <property type="entry name" value="Lactate/malate_DH_C"/>
</dbReference>
<evidence type="ECO:0000256" key="6">
    <source>
        <dbReference type="ARBA" id="ARBA00048313"/>
    </source>
</evidence>
<feature type="binding site" evidence="8">
    <location>
        <begin position="53"/>
        <end position="59"/>
    </location>
    <ligand>
        <name>NAD(+)</name>
        <dbReference type="ChEBI" id="CHEBI:57540"/>
    </ligand>
</feature>
<comment type="similarity">
    <text evidence="9">Belongs to the LDH/MDH superfamily.</text>
</comment>
<dbReference type="InterPro" id="IPR015955">
    <property type="entry name" value="Lactate_DH/Glyco_Ohase_4_C"/>
</dbReference>
<feature type="domain" description="Lactate/malate dehydrogenase N-terminal" evidence="10">
    <location>
        <begin position="47"/>
        <end position="189"/>
    </location>
</feature>
<feature type="active site" description="Proton acceptor" evidence="7">
    <location>
        <position position="221"/>
    </location>
</feature>
<comment type="catalytic activity">
    <reaction evidence="6">
        <text>(S)-malate + NAD(+) = oxaloacetate + NADH + H(+)</text>
        <dbReference type="Rhea" id="RHEA:21432"/>
        <dbReference type="ChEBI" id="CHEBI:15378"/>
        <dbReference type="ChEBI" id="CHEBI:15589"/>
        <dbReference type="ChEBI" id="CHEBI:16452"/>
        <dbReference type="ChEBI" id="CHEBI:57540"/>
        <dbReference type="ChEBI" id="CHEBI:57945"/>
        <dbReference type="EC" id="1.1.1.37"/>
    </reaction>
</comment>
<dbReference type="PANTHER" id="PTHR11540:SF16">
    <property type="entry name" value="MALATE DEHYDROGENASE, MITOCHONDRIAL"/>
    <property type="match status" value="1"/>
</dbReference>
<sequence length="364" mass="39608">MWIKMIFNITPVFQKHLNEYVGNFFENGLLDKIIGCKRNYSLSSGNVKVTVVGAAGKIGKPLCLMLKQSLMIDELSMHDVKTTGDALELNNIDTSCKVTAYSGKSNLPPALKGSNVVVVIAAGPDSDSLTPDKQWEQNSKIVSEIMSVHAKYSPKAFLAVGTEPLNSILPVCCEALKKFGSYNPSTVFGITADDSVRANTIIAKAMKVGPECVSVPVIGGHSEETRVPVLSQVKPKIEFSHEEIEKITASIRNPQQKNETSGFLAAFATARFILSLVKGIRGHKNVVECAYVPSKVHPELKYLSTPVQLGIHGVSKNLGLQELTDYEQCMFDNLVTCLAADITKGEKYIGTHAESSRHAKQQEV</sequence>
<proteinExistence type="inferred from homology"/>
<dbReference type="SUPFAM" id="SSF56327">
    <property type="entry name" value="LDH C-terminal domain-like"/>
    <property type="match status" value="1"/>
</dbReference>
<evidence type="ECO:0000256" key="8">
    <source>
        <dbReference type="PIRSR" id="PIRSR000102-3"/>
    </source>
</evidence>
<dbReference type="PANTHER" id="PTHR11540">
    <property type="entry name" value="MALATE AND LACTATE DEHYDROGENASE"/>
    <property type="match status" value="1"/>
</dbReference>
<dbReference type="SUPFAM" id="SSF51735">
    <property type="entry name" value="NAD(P)-binding Rossmann-fold domains"/>
    <property type="match status" value="1"/>
</dbReference>
<evidence type="ECO:0000256" key="3">
    <source>
        <dbReference type="ARBA" id="ARBA00022532"/>
    </source>
</evidence>
<keyword evidence="13" id="KW-1185">Reference proteome</keyword>
<evidence type="ECO:0000256" key="4">
    <source>
        <dbReference type="ARBA" id="ARBA00023002"/>
    </source>
</evidence>
<evidence type="ECO:0000256" key="1">
    <source>
        <dbReference type="ARBA" id="ARBA00012995"/>
    </source>
</evidence>
<dbReference type="OrthoDB" id="755699at2759"/>
<dbReference type="InterPro" id="IPR001557">
    <property type="entry name" value="L-lactate/malate_DH"/>
</dbReference>
<dbReference type="GO" id="GO:0030060">
    <property type="term" value="F:L-malate dehydrogenase (NAD+) activity"/>
    <property type="evidence" value="ECO:0007669"/>
    <property type="project" value="UniProtKB-EC"/>
</dbReference>
<evidence type="ECO:0000256" key="7">
    <source>
        <dbReference type="PIRSR" id="PIRSR000102-1"/>
    </source>
</evidence>
<reference evidence="12" key="1">
    <citation type="submission" date="2022-03" db="EMBL/GenBank/DDBJ databases">
        <authorList>
            <person name="Sayadi A."/>
        </authorList>
    </citation>
    <scope>NUCLEOTIDE SEQUENCE</scope>
</reference>
<evidence type="ECO:0000256" key="2">
    <source>
        <dbReference type="ARBA" id="ARBA00016075"/>
    </source>
</evidence>
<dbReference type="Gene3D" id="3.90.110.10">
    <property type="entry name" value="Lactate dehydrogenase/glycoside hydrolase, family 4, C-terminal"/>
    <property type="match status" value="1"/>
</dbReference>
<evidence type="ECO:0000259" key="11">
    <source>
        <dbReference type="Pfam" id="PF02866"/>
    </source>
</evidence>
<comment type="caution">
    <text evidence="12">The sequence shown here is derived from an EMBL/GenBank/DDBJ whole genome shotgun (WGS) entry which is preliminary data.</text>
</comment>
<evidence type="ECO:0000256" key="9">
    <source>
        <dbReference type="RuleBase" id="RU003369"/>
    </source>
</evidence>
<protein>
    <recommendedName>
        <fullName evidence="2">Malate dehydrogenase, mitochondrial</fullName>
        <ecNumber evidence="1">1.1.1.37</ecNumber>
    </recommendedName>
</protein>
<keyword evidence="5 8" id="KW-0520">NAD</keyword>
<dbReference type="Pfam" id="PF02866">
    <property type="entry name" value="Ldh_1_C"/>
    <property type="match status" value="1"/>
</dbReference>
<dbReference type="EC" id="1.1.1.37" evidence="1"/>
<evidence type="ECO:0000313" key="13">
    <source>
        <dbReference type="Proteomes" id="UP001152888"/>
    </source>
</evidence>
<feature type="binding site" evidence="8">
    <location>
        <position position="79"/>
    </location>
    <ligand>
        <name>NAD(+)</name>
        <dbReference type="ChEBI" id="CHEBI:57540"/>
    </ligand>
</feature>
<dbReference type="InterPro" id="IPR036291">
    <property type="entry name" value="NAD(P)-bd_dom_sf"/>
</dbReference>
<dbReference type="GO" id="GO:0006099">
    <property type="term" value="P:tricarboxylic acid cycle"/>
    <property type="evidence" value="ECO:0007669"/>
    <property type="project" value="UniProtKB-KW"/>
</dbReference>
<organism evidence="12 13">
    <name type="scientific">Acanthoscelides obtectus</name>
    <name type="common">Bean weevil</name>
    <name type="synonym">Bruchus obtectus</name>
    <dbReference type="NCBI Taxonomy" id="200917"/>
    <lineage>
        <taxon>Eukaryota</taxon>
        <taxon>Metazoa</taxon>
        <taxon>Ecdysozoa</taxon>
        <taxon>Arthropoda</taxon>
        <taxon>Hexapoda</taxon>
        <taxon>Insecta</taxon>
        <taxon>Pterygota</taxon>
        <taxon>Neoptera</taxon>
        <taxon>Endopterygota</taxon>
        <taxon>Coleoptera</taxon>
        <taxon>Polyphaga</taxon>
        <taxon>Cucujiformia</taxon>
        <taxon>Chrysomeloidea</taxon>
        <taxon>Chrysomelidae</taxon>
        <taxon>Bruchinae</taxon>
        <taxon>Bruchini</taxon>
        <taxon>Acanthoscelides</taxon>
    </lineage>
</organism>
<keyword evidence="4 9" id="KW-0560">Oxidoreductase</keyword>
<evidence type="ECO:0000256" key="5">
    <source>
        <dbReference type="ARBA" id="ARBA00023027"/>
    </source>
</evidence>
<dbReference type="Gene3D" id="3.40.50.720">
    <property type="entry name" value="NAD(P)-binding Rossmann-like Domain"/>
    <property type="match status" value="1"/>
</dbReference>
<feature type="binding site" evidence="8">
    <location>
        <position position="138"/>
    </location>
    <ligand>
        <name>NAD(+)</name>
        <dbReference type="ChEBI" id="CHEBI:57540"/>
    </ligand>
</feature>
<gene>
    <name evidence="12" type="ORF">ACAOBT_LOCUS31607</name>
</gene>
<dbReference type="InterPro" id="IPR001236">
    <property type="entry name" value="Lactate/malate_DH_N"/>
</dbReference>
<dbReference type="GO" id="GO:0019752">
    <property type="term" value="P:carboxylic acid metabolic process"/>
    <property type="evidence" value="ECO:0007669"/>
    <property type="project" value="InterPro"/>
</dbReference>
<evidence type="ECO:0000313" key="12">
    <source>
        <dbReference type="EMBL" id="CAH2010560.1"/>
    </source>
</evidence>
<dbReference type="Pfam" id="PF00056">
    <property type="entry name" value="Ldh_1_N"/>
    <property type="match status" value="1"/>
</dbReference>
<feature type="domain" description="Lactate/malate dehydrogenase C-terminal" evidence="11">
    <location>
        <begin position="194"/>
        <end position="347"/>
    </location>
</feature>
<dbReference type="Proteomes" id="UP001152888">
    <property type="component" value="Unassembled WGS sequence"/>
</dbReference>
<name>A0A9P0MF33_ACAOB</name>
<accession>A0A9P0MF33</accession>
<dbReference type="GO" id="GO:0005739">
    <property type="term" value="C:mitochondrion"/>
    <property type="evidence" value="ECO:0007669"/>
    <property type="project" value="TreeGrafter"/>
</dbReference>
<dbReference type="AlphaFoldDB" id="A0A9P0MF33"/>